<dbReference type="Proteomes" id="UP000565441">
    <property type="component" value="Unassembled WGS sequence"/>
</dbReference>
<evidence type="ECO:0000313" key="2">
    <source>
        <dbReference type="Proteomes" id="UP000565441"/>
    </source>
</evidence>
<accession>A0A8H5H614</accession>
<dbReference type="AlphaFoldDB" id="A0A8H5H614"/>
<reference evidence="1 2" key="1">
    <citation type="journal article" date="2020" name="ISME J.">
        <title>Uncovering the hidden diversity of litter-decomposition mechanisms in mushroom-forming fungi.</title>
        <authorList>
            <person name="Floudas D."/>
            <person name="Bentzer J."/>
            <person name="Ahren D."/>
            <person name="Johansson T."/>
            <person name="Persson P."/>
            <person name="Tunlid A."/>
        </authorList>
    </citation>
    <scope>NUCLEOTIDE SEQUENCE [LARGE SCALE GENOMIC DNA]</scope>
    <source>
        <strain evidence="1 2">CBS 661.87</strain>
    </source>
</reference>
<organism evidence="1 2">
    <name type="scientific">Tricholomella constricta</name>
    <dbReference type="NCBI Taxonomy" id="117010"/>
    <lineage>
        <taxon>Eukaryota</taxon>
        <taxon>Fungi</taxon>
        <taxon>Dikarya</taxon>
        <taxon>Basidiomycota</taxon>
        <taxon>Agaricomycotina</taxon>
        <taxon>Agaricomycetes</taxon>
        <taxon>Agaricomycetidae</taxon>
        <taxon>Agaricales</taxon>
        <taxon>Tricholomatineae</taxon>
        <taxon>Lyophyllaceae</taxon>
        <taxon>Tricholomella</taxon>
    </lineage>
</organism>
<proteinExistence type="predicted"/>
<name>A0A8H5H614_9AGAR</name>
<keyword evidence="2" id="KW-1185">Reference proteome</keyword>
<gene>
    <name evidence="1" type="ORF">D9615_006443</name>
</gene>
<protein>
    <submittedName>
        <fullName evidence="1">Uncharacterized protein</fullName>
    </submittedName>
</protein>
<evidence type="ECO:0000313" key="1">
    <source>
        <dbReference type="EMBL" id="KAF5377276.1"/>
    </source>
</evidence>
<comment type="caution">
    <text evidence="1">The sequence shown here is derived from an EMBL/GenBank/DDBJ whole genome shotgun (WGS) entry which is preliminary data.</text>
</comment>
<dbReference type="EMBL" id="JAACJP010000024">
    <property type="protein sequence ID" value="KAF5377276.1"/>
    <property type="molecule type" value="Genomic_DNA"/>
</dbReference>
<sequence>MMEEDEQLFLLREQTSAKQTIHAGTPKTSHHLVAMRSTLPPPLPKPFESQNAQTGYIPLQYDAHATGVAVLLSRR</sequence>